<gene>
    <name evidence="2" type="ORF">FZZ93_04785</name>
</gene>
<dbReference type="EMBL" id="VTPU01000003">
    <property type="protein sequence ID" value="TZG40788.1"/>
    <property type="molecule type" value="Genomic_DNA"/>
</dbReference>
<dbReference type="Pfam" id="PF03350">
    <property type="entry name" value="UPF0114"/>
    <property type="match status" value="1"/>
</dbReference>
<accession>A0A5D9DA13</accession>
<organism evidence="2 3">
    <name type="scientific">Halomonas eurihalina</name>
    <dbReference type="NCBI Taxonomy" id="42566"/>
    <lineage>
        <taxon>Bacteria</taxon>
        <taxon>Pseudomonadati</taxon>
        <taxon>Pseudomonadota</taxon>
        <taxon>Gammaproteobacteria</taxon>
        <taxon>Oceanospirillales</taxon>
        <taxon>Halomonadaceae</taxon>
        <taxon>Halomonas</taxon>
    </lineage>
</organism>
<comment type="caution">
    <text evidence="2">The sequence shown here is derived from an EMBL/GenBank/DDBJ whole genome shotgun (WGS) entry which is preliminary data.</text>
</comment>
<keyword evidence="1" id="KW-0812">Transmembrane</keyword>
<sequence length="194" mass="21726">MSEARPPRNSSSKTPGGRLERRFEYTLWQSRLMVLLAVIPSLIGALVLFVIASLDILSLVVEAWRHYLEGGSDVHHKSIVTNIIVAVDIYLIALVLMIFGIGVYKLFVSPIDPVEERSPSHPFNVQSLDQLKDKITRVVILAVIIEFFRAVVGIQFTSPLDAIYLALSVLALALTLYLMALVHTRLNRLPRPQQ</sequence>
<feature type="transmembrane region" description="Helical" evidence="1">
    <location>
        <begin position="32"/>
        <end position="59"/>
    </location>
</feature>
<reference evidence="2 3" key="1">
    <citation type="submission" date="2019-08" db="EMBL/GenBank/DDBJ databases">
        <title>Draft Genome Sequence of Halomonas eurihalina Isolated from Preserved Hide-surface.</title>
        <authorList>
            <person name="Hussain S.A."/>
            <person name="Xu A."/>
            <person name="Sarker M."/>
            <person name="Sommers C."/>
        </authorList>
    </citation>
    <scope>NUCLEOTIDE SEQUENCE [LARGE SCALE GENOMIC DNA]</scope>
    <source>
        <strain evidence="2 3">MS1</strain>
    </source>
</reference>
<dbReference type="PANTHER" id="PTHR31721">
    <property type="entry name" value="OS06G0710300 PROTEIN"/>
    <property type="match status" value="1"/>
</dbReference>
<proteinExistence type="predicted"/>
<dbReference type="PANTHER" id="PTHR31721:SF4">
    <property type="entry name" value="OS06G0710300 PROTEIN"/>
    <property type="match status" value="1"/>
</dbReference>
<name>A0A5D9DA13_HALER</name>
<dbReference type="Proteomes" id="UP000324260">
    <property type="component" value="Unassembled WGS sequence"/>
</dbReference>
<evidence type="ECO:0000256" key="1">
    <source>
        <dbReference type="SAM" id="Phobius"/>
    </source>
</evidence>
<keyword evidence="1" id="KW-1133">Transmembrane helix</keyword>
<feature type="transmembrane region" description="Helical" evidence="1">
    <location>
        <begin position="138"/>
        <end position="156"/>
    </location>
</feature>
<protein>
    <submittedName>
        <fullName evidence="2">YqhA family protein</fullName>
    </submittedName>
</protein>
<dbReference type="InterPro" id="IPR005134">
    <property type="entry name" value="UPF0114"/>
</dbReference>
<dbReference type="RefSeq" id="WP_149321186.1">
    <property type="nucleotide sequence ID" value="NZ_JARWAH010000001.1"/>
</dbReference>
<keyword evidence="3" id="KW-1185">Reference proteome</keyword>
<dbReference type="OrthoDB" id="9794066at2"/>
<feature type="transmembrane region" description="Helical" evidence="1">
    <location>
        <begin position="79"/>
        <end position="107"/>
    </location>
</feature>
<dbReference type="PIRSF" id="PIRSF026509">
    <property type="entry name" value="UCP026509"/>
    <property type="match status" value="1"/>
</dbReference>
<dbReference type="AlphaFoldDB" id="A0A5D9DA13"/>
<evidence type="ECO:0000313" key="2">
    <source>
        <dbReference type="EMBL" id="TZG40788.1"/>
    </source>
</evidence>
<feature type="transmembrane region" description="Helical" evidence="1">
    <location>
        <begin position="162"/>
        <end position="182"/>
    </location>
</feature>
<evidence type="ECO:0000313" key="3">
    <source>
        <dbReference type="Proteomes" id="UP000324260"/>
    </source>
</evidence>
<keyword evidence="1" id="KW-0472">Membrane</keyword>